<dbReference type="EMBL" id="CAJJDO010000253">
    <property type="protein sequence ID" value="CAD8214830.1"/>
    <property type="molecule type" value="Genomic_DNA"/>
</dbReference>
<comment type="caution">
    <text evidence="1">The sequence shown here is derived from an EMBL/GenBank/DDBJ whole genome shotgun (WGS) entry which is preliminary data.</text>
</comment>
<evidence type="ECO:0000313" key="2">
    <source>
        <dbReference type="Proteomes" id="UP000689195"/>
    </source>
</evidence>
<dbReference type="AlphaFoldDB" id="A0A8S1YLV9"/>
<sequence>MKQITDVLQQIMISITKTIPLKKIKNLQMIQQKPQRMIDRSQNFCNFQSTPHPQITLQFNVDEGESEKQKFLKYQDPKYFFGRNQFFLYELKWIRI</sequence>
<organism evidence="1 2">
    <name type="scientific">Paramecium pentaurelia</name>
    <dbReference type="NCBI Taxonomy" id="43138"/>
    <lineage>
        <taxon>Eukaryota</taxon>
        <taxon>Sar</taxon>
        <taxon>Alveolata</taxon>
        <taxon>Ciliophora</taxon>
        <taxon>Intramacronucleata</taxon>
        <taxon>Oligohymenophorea</taxon>
        <taxon>Peniculida</taxon>
        <taxon>Parameciidae</taxon>
        <taxon>Paramecium</taxon>
    </lineage>
</organism>
<name>A0A8S1YLV9_9CILI</name>
<keyword evidence="2" id="KW-1185">Reference proteome</keyword>
<reference evidence="1" key="1">
    <citation type="submission" date="2021-01" db="EMBL/GenBank/DDBJ databases">
        <authorList>
            <consortium name="Genoscope - CEA"/>
            <person name="William W."/>
        </authorList>
    </citation>
    <scope>NUCLEOTIDE SEQUENCE</scope>
</reference>
<accession>A0A8S1YLV9</accession>
<proteinExistence type="predicted"/>
<gene>
    <name evidence="1" type="ORF">PPENT_87.1.T2530001</name>
</gene>
<protein>
    <submittedName>
        <fullName evidence="1">Uncharacterized protein</fullName>
    </submittedName>
</protein>
<dbReference type="Proteomes" id="UP000689195">
    <property type="component" value="Unassembled WGS sequence"/>
</dbReference>
<evidence type="ECO:0000313" key="1">
    <source>
        <dbReference type="EMBL" id="CAD8214830.1"/>
    </source>
</evidence>